<dbReference type="PANTHER" id="PTHR37294:SF1">
    <property type="entry name" value="3'-5' EXORIBONUCLEASE YHAM"/>
    <property type="match status" value="1"/>
</dbReference>
<dbReference type="Proteomes" id="UP000593765">
    <property type="component" value="Chromosome"/>
</dbReference>
<evidence type="ECO:0000259" key="3">
    <source>
        <dbReference type="Pfam" id="PF01966"/>
    </source>
</evidence>
<organism evidence="4 5">
    <name type="scientific">Humisphaera borealis</name>
    <dbReference type="NCBI Taxonomy" id="2807512"/>
    <lineage>
        <taxon>Bacteria</taxon>
        <taxon>Pseudomonadati</taxon>
        <taxon>Planctomycetota</taxon>
        <taxon>Phycisphaerae</taxon>
        <taxon>Tepidisphaerales</taxon>
        <taxon>Tepidisphaeraceae</taxon>
        <taxon>Humisphaera</taxon>
    </lineage>
</organism>
<name>A0A7M2X558_9BACT</name>
<dbReference type="Pfam" id="PF01966">
    <property type="entry name" value="HD"/>
    <property type="match status" value="1"/>
</dbReference>
<dbReference type="CDD" id="cd00077">
    <property type="entry name" value="HDc"/>
    <property type="match status" value="1"/>
</dbReference>
<dbReference type="Gene3D" id="1.10.3210.10">
    <property type="entry name" value="Hypothetical protein af1432"/>
    <property type="match status" value="1"/>
</dbReference>
<keyword evidence="1" id="KW-0378">Hydrolase</keyword>
<dbReference type="InterPro" id="IPR003607">
    <property type="entry name" value="HD/PDEase_dom"/>
</dbReference>
<protein>
    <submittedName>
        <fullName evidence="4">HD domain-containing protein</fullName>
    </submittedName>
</protein>
<dbReference type="RefSeq" id="WP_206295513.1">
    <property type="nucleotide sequence ID" value="NZ_CP063458.1"/>
</dbReference>
<proteinExistence type="predicted"/>
<dbReference type="KEGG" id="hbs:IPV69_12830"/>
<dbReference type="GO" id="GO:0031125">
    <property type="term" value="P:rRNA 3'-end processing"/>
    <property type="evidence" value="ECO:0007669"/>
    <property type="project" value="TreeGrafter"/>
</dbReference>
<evidence type="ECO:0000313" key="4">
    <source>
        <dbReference type="EMBL" id="QOV92181.1"/>
    </source>
</evidence>
<dbReference type="InterPro" id="IPR050798">
    <property type="entry name" value="YhaM_exoribonuc/phosphodiest"/>
</dbReference>
<feature type="compositionally biased region" description="Low complexity" evidence="2">
    <location>
        <begin position="339"/>
        <end position="365"/>
    </location>
</feature>
<dbReference type="SUPFAM" id="SSF109604">
    <property type="entry name" value="HD-domain/PDEase-like"/>
    <property type="match status" value="1"/>
</dbReference>
<sequence length="386" mass="41891">MRRLFLTDCAAGDVIEDVYVVSNKQLAQAANGTHYIKAFVSDRTSQISARMWKATREIFNVLPDNGFARIRARVENYQSNLQCIIESVGIAAEGTFDIADLLPVTTKNVDEMFGTLSALMGSVRNKHVHALLQAYLKDERLMGLFKRSPAAQSFHHAWIGGLLEHTLNACEVANAVCKFYPTLNRDLVLAGVFLHDIAKTWELKYDAAFGYTDGGQLIGHIVKSAMWLEHKSAVAGQKLGEPIPRPLVDVLQHIILSHHGELEFGSPKTPATPEAFAVHMIENMDAKLTLMLGICRGEGAATDGNWTEYVKALNGRLYRPDVAPPSDINAGPETPEQLSAAPAASPTAGPSAVSAPAAPTSPAVDDAGEPPMKITNPLFESANRKR</sequence>
<feature type="domain" description="HD" evidence="3">
    <location>
        <begin position="163"/>
        <end position="281"/>
    </location>
</feature>
<keyword evidence="5" id="KW-1185">Reference proteome</keyword>
<dbReference type="PANTHER" id="PTHR37294">
    <property type="entry name" value="3'-5' EXORIBONUCLEASE YHAM"/>
    <property type="match status" value="1"/>
</dbReference>
<gene>
    <name evidence="4" type="ORF">IPV69_12830</name>
</gene>
<accession>A0A7M2X558</accession>
<reference evidence="4 5" key="1">
    <citation type="submission" date="2020-10" db="EMBL/GenBank/DDBJ databases">
        <title>Wide distribution of Phycisphaera-like planctomycetes from WD2101 soil group in peatlands and genome analysis of the first cultivated representative.</title>
        <authorList>
            <person name="Dedysh S.N."/>
            <person name="Beletsky A.V."/>
            <person name="Ivanova A."/>
            <person name="Kulichevskaya I.S."/>
            <person name="Suzina N.E."/>
            <person name="Philippov D.A."/>
            <person name="Rakitin A.L."/>
            <person name="Mardanov A.V."/>
            <person name="Ravin N.V."/>
        </authorList>
    </citation>
    <scope>NUCLEOTIDE SEQUENCE [LARGE SCALE GENOMIC DNA]</scope>
    <source>
        <strain evidence="4 5">M1803</strain>
    </source>
</reference>
<dbReference type="InterPro" id="IPR006674">
    <property type="entry name" value="HD_domain"/>
</dbReference>
<dbReference type="EMBL" id="CP063458">
    <property type="protein sequence ID" value="QOV92181.1"/>
    <property type="molecule type" value="Genomic_DNA"/>
</dbReference>
<evidence type="ECO:0000313" key="5">
    <source>
        <dbReference type="Proteomes" id="UP000593765"/>
    </source>
</evidence>
<evidence type="ECO:0000256" key="1">
    <source>
        <dbReference type="ARBA" id="ARBA00022801"/>
    </source>
</evidence>
<feature type="region of interest" description="Disordered" evidence="2">
    <location>
        <begin position="323"/>
        <end position="386"/>
    </location>
</feature>
<dbReference type="GO" id="GO:0016787">
    <property type="term" value="F:hydrolase activity"/>
    <property type="evidence" value="ECO:0007669"/>
    <property type="project" value="UniProtKB-KW"/>
</dbReference>
<dbReference type="AlphaFoldDB" id="A0A7M2X558"/>
<evidence type="ECO:0000256" key="2">
    <source>
        <dbReference type="SAM" id="MobiDB-lite"/>
    </source>
</evidence>